<comment type="caution">
    <text evidence="5">Lacks conserved residue(s) required for the propagation of feature annotation.</text>
</comment>
<dbReference type="Gene3D" id="2.10.25.10">
    <property type="entry name" value="Laminin"/>
    <property type="match status" value="1"/>
</dbReference>
<evidence type="ECO:0000256" key="1">
    <source>
        <dbReference type="ARBA" id="ARBA00004328"/>
    </source>
</evidence>
<evidence type="ECO:0000256" key="4">
    <source>
        <dbReference type="ARBA" id="ARBA00023157"/>
    </source>
</evidence>
<feature type="domain" description="EGF-like" evidence="8">
    <location>
        <begin position="93"/>
        <end position="130"/>
    </location>
</feature>
<feature type="domain" description="Sushi" evidence="9">
    <location>
        <begin position="33"/>
        <end position="93"/>
    </location>
</feature>
<feature type="signal peptide" evidence="7">
    <location>
        <begin position="1"/>
        <end position="15"/>
    </location>
</feature>
<keyword evidence="3 7" id="KW-0732">Signal</keyword>
<dbReference type="InterPro" id="IPR051503">
    <property type="entry name" value="ComplSys_Reg/VirEntry_Med"/>
</dbReference>
<dbReference type="PANTHER" id="PTHR45785:SF2">
    <property type="entry name" value="COMPLEMENT FACTOR H-RELATED"/>
    <property type="match status" value="1"/>
</dbReference>
<keyword evidence="2 6" id="KW-0768">Sushi</keyword>
<dbReference type="CDD" id="cd00033">
    <property type="entry name" value="CCP"/>
    <property type="match status" value="1"/>
</dbReference>
<protein>
    <submittedName>
        <fullName evidence="10">Uncharacterized protein</fullName>
    </submittedName>
</protein>
<evidence type="ECO:0000256" key="6">
    <source>
        <dbReference type="PROSITE-ProRule" id="PRU00302"/>
    </source>
</evidence>
<evidence type="ECO:0000256" key="2">
    <source>
        <dbReference type="ARBA" id="ARBA00022659"/>
    </source>
</evidence>
<feature type="chain" id="PRO_5045980815" evidence="7">
    <location>
        <begin position="16"/>
        <end position="267"/>
    </location>
</feature>
<dbReference type="Gene3D" id="2.10.70.10">
    <property type="entry name" value="Complement Module, domain 1"/>
    <property type="match status" value="2"/>
</dbReference>
<evidence type="ECO:0000256" key="3">
    <source>
        <dbReference type="ARBA" id="ARBA00022729"/>
    </source>
</evidence>
<evidence type="ECO:0000259" key="9">
    <source>
        <dbReference type="PROSITE" id="PS50923"/>
    </source>
</evidence>
<proteinExistence type="predicted"/>
<feature type="domain" description="Sushi" evidence="9">
    <location>
        <begin position="206"/>
        <end position="266"/>
    </location>
</feature>
<dbReference type="SMART" id="SM00032">
    <property type="entry name" value="CCP"/>
    <property type="match status" value="3"/>
</dbReference>
<keyword evidence="5" id="KW-0245">EGF-like domain</keyword>
<name>A0ABP0FXX7_CLALP</name>
<dbReference type="Pfam" id="PF00008">
    <property type="entry name" value="EGF"/>
    <property type="match status" value="1"/>
</dbReference>
<dbReference type="PROSITE" id="PS50026">
    <property type="entry name" value="EGF_3"/>
    <property type="match status" value="1"/>
</dbReference>
<evidence type="ECO:0000256" key="5">
    <source>
        <dbReference type="PROSITE-ProRule" id="PRU00076"/>
    </source>
</evidence>
<gene>
    <name evidence="10" type="ORF">CVLEPA_LOCUS14660</name>
</gene>
<accession>A0ABP0FXX7</accession>
<keyword evidence="11" id="KW-1185">Reference proteome</keyword>
<evidence type="ECO:0000313" key="11">
    <source>
        <dbReference type="Proteomes" id="UP001642483"/>
    </source>
</evidence>
<dbReference type="PANTHER" id="PTHR45785">
    <property type="entry name" value="COMPLEMENT FACTOR H-RELATED"/>
    <property type="match status" value="1"/>
</dbReference>
<keyword evidence="4 6" id="KW-1015">Disulfide bond</keyword>
<dbReference type="InterPro" id="IPR000436">
    <property type="entry name" value="Sushi_SCR_CCP_dom"/>
</dbReference>
<reference evidence="10 11" key="1">
    <citation type="submission" date="2024-02" db="EMBL/GenBank/DDBJ databases">
        <authorList>
            <person name="Daric V."/>
            <person name="Darras S."/>
        </authorList>
    </citation>
    <scope>NUCLEOTIDE SEQUENCE [LARGE SCALE GENOMIC DNA]</scope>
</reference>
<evidence type="ECO:0000256" key="7">
    <source>
        <dbReference type="SAM" id="SignalP"/>
    </source>
</evidence>
<comment type="subcellular location">
    <subcellularLocation>
        <location evidence="1">Virion</location>
    </subcellularLocation>
</comment>
<sequence>MFKFVVLILFVSALGQDIFPPSPLRLLEVINSGRCLYPAPRPLNGYFVYRSNANDISVDIGIYKCNTCYSLLGSDHNACWQRRWIFPAPTCRRKDPCATSVAGPCMSNAECVSYGSGIYTCICRNGYSGNGKRSYYKNACFTYRGIKGIDGCLKDCDTTVLGNPSLLDSYPHDVKVEWTCKAGLQGSGTVRCSNGRWVGPLPNCLSLCAHPTRLDVDNADYWPKKENYVETDHVTWRCDIGYYGPETQSVCNSNGSWTGHVPICLRN</sequence>
<dbReference type="InterPro" id="IPR035976">
    <property type="entry name" value="Sushi/SCR/CCP_sf"/>
</dbReference>
<dbReference type="Pfam" id="PF00084">
    <property type="entry name" value="Sushi"/>
    <property type="match status" value="1"/>
</dbReference>
<feature type="disulfide bond" evidence="6">
    <location>
        <begin position="208"/>
        <end position="251"/>
    </location>
</feature>
<evidence type="ECO:0000313" key="10">
    <source>
        <dbReference type="EMBL" id="CAK8683607.1"/>
    </source>
</evidence>
<organism evidence="10 11">
    <name type="scientific">Clavelina lepadiformis</name>
    <name type="common">Light-bulb sea squirt</name>
    <name type="synonym">Ascidia lepadiformis</name>
    <dbReference type="NCBI Taxonomy" id="159417"/>
    <lineage>
        <taxon>Eukaryota</taxon>
        <taxon>Metazoa</taxon>
        <taxon>Chordata</taxon>
        <taxon>Tunicata</taxon>
        <taxon>Ascidiacea</taxon>
        <taxon>Aplousobranchia</taxon>
        <taxon>Clavelinidae</taxon>
        <taxon>Clavelina</taxon>
    </lineage>
</organism>
<dbReference type="Proteomes" id="UP001642483">
    <property type="component" value="Unassembled WGS sequence"/>
</dbReference>
<dbReference type="SUPFAM" id="SSF57535">
    <property type="entry name" value="Complement control module/SCR domain"/>
    <property type="match status" value="3"/>
</dbReference>
<evidence type="ECO:0000259" key="8">
    <source>
        <dbReference type="PROSITE" id="PS50026"/>
    </source>
</evidence>
<dbReference type="EMBL" id="CAWYQH010000097">
    <property type="protein sequence ID" value="CAK8683607.1"/>
    <property type="molecule type" value="Genomic_DNA"/>
</dbReference>
<dbReference type="InterPro" id="IPR000742">
    <property type="entry name" value="EGF"/>
</dbReference>
<comment type="caution">
    <text evidence="10">The sequence shown here is derived from an EMBL/GenBank/DDBJ whole genome shotgun (WGS) entry which is preliminary data.</text>
</comment>
<dbReference type="PROSITE" id="PS50923">
    <property type="entry name" value="SUSHI"/>
    <property type="match status" value="2"/>
</dbReference>